<evidence type="ECO:0000256" key="1">
    <source>
        <dbReference type="ARBA" id="ARBA00022553"/>
    </source>
</evidence>
<feature type="region of interest" description="Disordered" evidence="8">
    <location>
        <begin position="118"/>
        <end position="146"/>
    </location>
</feature>
<dbReference type="GO" id="GO:0000160">
    <property type="term" value="P:phosphorelay signal transduction system"/>
    <property type="evidence" value="ECO:0007669"/>
    <property type="project" value="UniProtKB-KW"/>
</dbReference>
<evidence type="ECO:0000256" key="2">
    <source>
        <dbReference type="ARBA" id="ARBA00023012"/>
    </source>
</evidence>
<sequence>MTQDDDALCLLVVEKMLIKCSYKVTTTTDSKQAIDMLRANPDAFDIVLSDVYMPDINGFKLLEAVGLEMGIPVIMMSTAGDTEIVMEGIVHGAVDYLLKPVRIEELQNIWQHVVRRQQVRKDNDDPAAQGPDGAKRKKDGAPSKKQRVVWSVELHQKFVNAVNTLGIDKAVPKRILDLMCVSGLTRENVASHLQKYRLYLKRIAVQQGEEGREQQLPEEEAGVGSGRAPEQEEPMQQQPAQQGAAPAGIGGAGMGGGMGDAVSGYLGSPTLQDATMGMGMGVAPMEQGSFSVKAVAAQGWGQQMSFGSNGAPAMGQVSPLPMAESGMGQGVYGQGLQMSGGAGTMQGMQPAQYGQGVAPGGATMASLHMPGAGFLGGAPHNTALVQQEAAAAAAAQHSLQHGGGLGMAAHGGLQSIAMGVMPAPVSQMQAQAPIDQLLAGSPSGETDMFSMLLDGAPPGVQPMDAPPMGAPQQMGAPMPMNVPMPMSDDTGQPPYGAPPDAPQGF</sequence>
<dbReference type="InterPro" id="IPR006447">
    <property type="entry name" value="Myb_dom_plants"/>
</dbReference>
<feature type="region of interest" description="Disordered" evidence="8">
    <location>
        <begin position="208"/>
        <end position="246"/>
    </location>
</feature>
<evidence type="ECO:0000259" key="9">
    <source>
        <dbReference type="PROSITE" id="PS50110"/>
    </source>
</evidence>
<dbReference type="Pfam" id="PF00249">
    <property type="entry name" value="Myb_DNA-binding"/>
    <property type="match status" value="1"/>
</dbReference>
<dbReference type="FunFam" id="1.10.10.60:FF:000007">
    <property type="entry name" value="Two-component response regulator"/>
    <property type="match status" value="1"/>
</dbReference>
<evidence type="ECO:0000259" key="10">
    <source>
        <dbReference type="PROSITE" id="PS51294"/>
    </source>
</evidence>
<dbReference type="PROSITE" id="PS51294">
    <property type="entry name" value="HTH_MYB"/>
    <property type="match status" value="1"/>
</dbReference>
<evidence type="ECO:0000256" key="7">
    <source>
        <dbReference type="PROSITE-ProRule" id="PRU00169"/>
    </source>
</evidence>
<keyword evidence="4" id="KW-0010">Activator</keyword>
<dbReference type="PANTHER" id="PTHR43874">
    <property type="entry name" value="TWO-COMPONENT RESPONSE REGULATOR"/>
    <property type="match status" value="1"/>
</dbReference>
<gene>
    <name evidence="11" type="ORF">PSIN1315_LOCUS11205</name>
</gene>
<feature type="compositionally biased region" description="Low complexity" evidence="8">
    <location>
        <begin position="234"/>
        <end position="246"/>
    </location>
</feature>
<dbReference type="GO" id="GO:0009736">
    <property type="term" value="P:cytokinin-activated signaling pathway"/>
    <property type="evidence" value="ECO:0007669"/>
    <property type="project" value="InterPro"/>
</dbReference>
<keyword evidence="2" id="KW-0902">Two-component regulatory system</keyword>
<accession>A0A7S3BZ13</accession>
<evidence type="ECO:0000313" key="11">
    <source>
        <dbReference type="EMBL" id="CAE0147171.1"/>
    </source>
</evidence>
<evidence type="ECO:0000256" key="6">
    <source>
        <dbReference type="ARBA" id="ARBA00023242"/>
    </source>
</evidence>
<name>A0A7S3BZ13_9VIRI</name>
<dbReference type="Gene3D" id="3.40.50.2300">
    <property type="match status" value="1"/>
</dbReference>
<keyword evidence="3" id="KW-0805">Transcription regulation</keyword>
<dbReference type="EMBL" id="HBHY01017334">
    <property type="protein sequence ID" value="CAE0147171.1"/>
    <property type="molecule type" value="Transcribed_RNA"/>
</dbReference>
<dbReference type="NCBIfam" id="TIGR01557">
    <property type="entry name" value="myb_SHAQKYF"/>
    <property type="match status" value="1"/>
</dbReference>
<dbReference type="Pfam" id="PF00072">
    <property type="entry name" value="Response_reg"/>
    <property type="match status" value="1"/>
</dbReference>
<dbReference type="PROSITE" id="PS50110">
    <property type="entry name" value="RESPONSE_REGULATORY"/>
    <property type="match status" value="1"/>
</dbReference>
<evidence type="ECO:0000256" key="8">
    <source>
        <dbReference type="SAM" id="MobiDB-lite"/>
    </source>
</evidence>
<dbReference type="PANTHER" id="PTHR43874:SF7">
    <property type="entry name" value="TWO-COMPONENT RESPONSE REGULATOR ARR10"/>
    <property type="match status" value="1"/>
</dbReference>
<dbReference type="GO" id="GO:0003677">
    <property type="term" value="F:DNA binding"/>
    <property type="evidence" value="ECO:0007669"/>
    <property type="project" value="InterPro"/>
</dbReference>
<evidence type="ECO:0000256" key="3">
    <source>
        <dbReference type="ARBA" id="ARBA00023015"/>
    </source>
</evidence>
<proteinExistence type="predicted"/>
<evidence type="ECO:0008006" key="12">
    <source>
        <dbReference type="Google" id="ProtNLM"/>
    </source>
</evidence>
<protein>
    <recommendedName>
        <fullName evidence="12">Two-component response regulator</fullName>
    </recommendedName>
</protein>
<dbReference type="SUPFAM" id="SSF46689">
    <property type="entry name" value="Homeodomain-like"/>
    <property type="match status" value="1"/>
</dbReference>
<keyword evidence="6" id="KW-0539">Nucleus</keyword>
<dbReference type="AlphaFoldDB" id="A0A7S3BZ13"/>
<evidence type="ECO:0000256" key="4">
    <source>
        <dbReference type="ARBA" id="ARBA00023159"/>
    </source>
</evidence>
<dbReference type="InterPro" id="IPR001789">
    <property type="entry name" value="Sig_transdc_resp-reg_receiver"/>
</dbReference>
<dbReference type="InterPro" id="IPR009057">
    <property type="entry name" value="Homeodomain-like_sf"/>
</dbReference>
<dbReference type="InterPro" id="IPR001005">
    <property type="entry name" value="SANT/Myb"/>
</dbReference>
<dbReference type="SMART" id="SM00448">
    <property type="entry name" value="REC"/>
    <property type="match status" value="1"/>
</dbReference>
<organism evidence="11">
    <name type="scientific">Prasinoderma singulare</name>
    <dbReference type="NCBI Taxonomy" id="676789"/>
    <lineage>
        <taxon>Eukaryota</taxon>
        <taxon>Viridiplantae</taxon>
        <taxon>Prasinodermophyta</taxon>
        <taxon>Prasinodermophyceae</taxon>
        <taxon>Prasinodermales</taxon>
        <taxon>Prasinodermaceae</taxon>
        <taxon>Prasinoderma</taxon>
    </lineage>
</organism>
<feature type="region of interest" description="Disordered" evidence="8">
    <location>
        <begin position="479"/>
        <end position="505"/>
    </location>
</feature>
<dbReference type="SUPFAM" id="SSF52172">
    <property type="entry name" value="CheY-like"/>
    <property type="match status" value="1"/>
</dbReference>
<dbReference type="InterPro" id="IPR017930">
    <property type="entry name" value="Myb_dom"/>
</dbReference>
<reference evidence="11" key="1">
    <citation type="submission" date="2021-01" db="EMBL/GenBank/DDBJ databases">
        <authorList>
            <person name="Corre E."/>
            <person name="Pelletier E."/>
            <person name="Niang G."/>
            <person name="Scheremetjew M."/>
            <person name="Finn R."/>
            <person name="Kale V."/>
            <person name="Holt S."/>
            <person name="Cochrane G."/>
            <person name="Meng A."/>
            <person name="Brown T."/>
            <person name="Cohen L."/>
        </authorList>
    </citation>
    <scope>NUCLEOTIDE SEQUENCE</scope>
    <source>
        <strain evidence="11">RCC927</strain>
    </source>
</reference>
<keyword evidence="5" id="KW-0804">Transcription</keyword>
<feature type="domain" description="HTH myb-type" evidence="10">
    <location>
        <begin position="144"/>
        <end position="201"/>
    </location>
</feature>
<dbReference type="CDD" id="cd17584">
    <property type="entry name" value="REC_typeB_ARR-like"/>
    <property type="match status" value="1"/>
</dbReference>
<dbReference type="Gene3D" id="1.10.10.60">
    <property type="entry name" value="Homeodomain-like"/>
    <property type="match status" value="1"/>
</dbReference>
<feature type="domain" description="Response regulatory" evidence="9">
    <location>
        <begin position="1"/>
        <end position="114"/>
    </location>
</feature>
<dbReference type="InterPro" id="IPR045279">
    <property type="entry name" value="ARR-like"/>
</dbReference>
<feature type="modified residue" description="4-aspartylphosphate" evidence="7">
    <location>
        <position position="50"/>
    </location>
</feature>
<keyword evidence="1 7" id="KW-0597">Phosphoprotein</keyword>
<evidence type="ECO:0000256" key="5">
    <source>
        <dbReference type="ARBA" id="ARBA00023163"/>
    </source>
</evidence>
<dbReference type="InterPro" id="IPR011006">
    <property type="entry name" value="CheY-like_superfamily"/>
</dbReference>
<feature type="compositionally biased region" description="Pro residues" evidence="8">
    <location>
        <begin position="495"/>
        <end position="505"/>
    </location>
</feature>